<keyword evidence="2" id="KW-0560">Oxidoreductase</keyword>
<evidence type="ECO:0000313" key="9">
    <source>
        <dbReference type="Proteomes" id="UP001168167"/>
    </source>
</evidence>
<dbReference type="InterPro" id="IPR036271">
    <property type="entry name" value="Tet_transcr_reg_TetR-rel_C_sf"/>
</dbReference>
<dbReference type="SUPFAM" id="SSF48498">
    <property type="entry name" value="Tetracyclin repressor-like, C-terminal domain"/>
    <property type="match status" value="1"/>
</dbReference>
<name>A0ABT7QLJ9_9GAMM</name>
<dbReference type="NCBIfam" id="NF001978">
    <property type="entry name" value="PRK00767.1"/>
    <property type="match status" value="1"/>
</dbReference>
<dbReference type="Proteomes" id="UP001168167">
    <property type="component" value="Unassembled WGS sequence"/>
</dbReference>
<evidence type="ECO:0000256" key="4">
    <source>
        <dbReference type="ARBA" id="ARBA00023125"/>
    </source>
</evidence>
<dbReference type="InterPro" id="IPR029041">
    <property type="entry name" value="FAD-linked_oxidoreductase-like"/>
</dbReference>
<dbReference type="SUPFAM" id="SSF46689">
    <property type="entry name" value="Homeodomain-like"/>
    <property type="match status" value="1"/>
</dbReference>
<proteinExistence type="predicted"/>
<dbReference type="InterPro" id="IPR009057">
    <property type="entry name" value="Homeodomain-like_sf"/>
</dbReference>
<dbReference type="PANTHER" id="PTHR30055:SF234">
    <property type="entry name" value="HTH-TYPE TRANSCRIPTIONAL REGULATOR BETI"/>
    <property type="match status" value="1"/>
</dbReference>
<keyword evidence="1" id="KW-0678">Repressor</keyword>
<keyword evidence="5" id="KW-0804">Transcription</keyword>
<dbReference type="Gene3D" id="3.20.20.220">
    <property type="match status" value="1"/>
</dbReference>
<evidence type="ECO:0000256" key="6">
    <source>
        <dbReference type="PROSITE-ProRule" id="PRU00335"/>
    </source>
</evidence>
<evidence type="ECO:0000259" key="7">
    <source>
        <dbReference type="PROSITE" id="PS50977"/>
    </source>
</evidence>
<accession>A0ABT7QLJ9</accession>
<keyword evidence="9" id="KW-1185">Reference proteome</keyword>
<dbReference type="InterPro" id="IPR001647">
    <property type="entry name" value="HTH_TetR"/>
</dbReference>
<protein>
    <submittedName>
        <fullName evidence="8">Transcriptional regulator BetI</fullName>
    </submittedName>
</protein>
<evidence type="ECO:0000256" key="1">
    <source>
        <dbReference type="ARBA" id="ARBA00022491"/>
    </source>
</evidence>
<evidence type="ECO:0000313" key="8">
    <source>
        <dbReference type="EMBL" id="MDM5147581.1"/>
    </source>
</evidence>
<feature type="DNA-binding region" description="H-T-H motif" evidence="6">
    <location>
        <begin position="40"/>
        <end position="59"/>
    </location>
</feature>
<feature type="domain" description="HTH tetR-type" evidence="7">
    <location>
        <begin position="17"/>
        <end position="77"/>
    </location>
</feature>
<reference evidence="8" key="2">
    <citation type="journal article" date="2023" name="Microbiome">
        <title>Synthase-selected sorting approach identifies a beta-lactone synthase in a nudibranch symbiotic bacterium.</title>
        <authorList>
            <person name="Dzunkova M."/>
            <person name="La Clair J.J."/>
            <person name="Tyml T."/>
            <person name="Doud D."/>
            <person name="Schulz F."/>
            <person name="Piquer-Esteban S."/>
            <person name="Porcel Sanchis D."/>
            <person name="Osborn A."/>
            <person name="Robinson D."/>
            <person name="Louie K.B."/>
            <person name="Bowen B.P."/>
            <person name="Bowers R.M."/>
            <person name="Lee J."/>
            <person name="Arnau V."/>
            <person name="Diaz-Villanueva W."/>
            <person name="Stepanauskas R."/>
            <person name="Gosliner T."/>
            <person name="Date S.V."/>
            <person name="Northen T.R."/>
            <person name="Cheng J.F."/>
            <person name="Burkart M.D."/>
            <person name="Woyke T."/>
        </authorList>
    </citation>
    <scope>NUCLEOTIDE SEQUENCE</scope>
    <source>
        <strain evidence="8">Df01</strain>
    </source>
</reference>
<evidence type="ECO:0000256" key="3">
    <source>
        <dbReference type="ARBA" id="ARBA00023015"/>
    </source>
</evidence>
<dbReference type="InterPro" id="IPR050109">
    <property type="entry name" value="HTH-type_TetR-like_transc_reg"/>
</dbReference>
<gene>
    <name evidence="8" type="primary">betI</name>
    <name evidence="8" type="ORF">NQX30_04250</name>
</gene>
<comment type="caution">
    <text evidence="8">The sequence shown here is derived from an EMBL/GenBank/DDBJ whole genome shotgun (WGS) entry which is preliminary data.</text>
</comment>
<evidence type="ECO:0000256" key="5">
    <source>
        <dbReference type="ARBA" id="ARBA00023163"/>
    </source>
</evidence>
<keyword evidence="3" id="KW-0805">Transcription regulation</keyword>
<evidence type="ECO:0000256" key="2">
    <source>
        <dbReference type="ARBA" id="ARBA00023002"/>
    </source>
</evidence>
<dbReference type="Pfam" id="PF00440">
    <property type="entry name" value="TetR_N"/>
    <property type="match status" value="1"/>
</dbReference>
<dbReference type="Gene3D" id="1.10.357.10">
    <property type="entry name" value="Tetracycline Repressor, domain 2"/>
    <property type="match status" value="1"/>
</dbReference>
<dbReference type="EMBL" id="JANQAO010000002">
    <property type="protein sequence ID" value="MDM5147581.1"/>
    <property type="molecule type" value="Genomic_DNA"/>
</dbReference>
<dbReference type="PANTHER" id="PTHR30055">
    <property type="entry name" value="HTH-TYPE TRANSCRIPTIONAL REGULATOR RUTR"/>
    <property type="match status" value="1"/>
</dbReference>
<dbReference type="InterPro" id="IPR039538">
    <property type="entry name" value="BetI_C"/>
</dbReference>
<keyword evidence="4 6" id="KW-0238">DNA-binding</keyword>
<dbReference type="SUPFAM" id="SSF51730">
    <property type="entry name" value="FAD-linked oxidoreductase"/>
    <property type="match status" value="1"/>
</dbReference>
<reference evidence="8" key="1">
    <citation type="submission" date="2022-08" db="EMBL/GenBank/DDBJ databases">
        <authorList>
            <person name="Dzunkova M."/>
            <person name="La Clair J."/>
            <person name="Tyml T."/>
            <person name="Doud D."/>
            <person name="Schulz F."/>
            <person name="Piquer S."/>
            <person name="Porcel Sanchis D."/>
            <person name="Osborn A."/>
            <person name="Robinson D."/>
            <person name="Louie K.B."/>
            <person name="Bowen B.P."/>
            <person name="Bowers R."/>
            <person name="Lee J."/>
            <person name="Arnau Llombart V."/>
            <person name="Diaz Villanueva W."/>
            <person name="Gosliner T."/>
            <person name="Northen T."/>
            <person name="Cheng J.-F."/>
            <person name="Burkart M.D."/>
            <person name="Woyke T."/>
        </authorList>
    </citation>
    <scope>NUCLEOTIDE SEQUENCE</scope>
    <source>
        <strain evidence="8">Df01</strain>
    </source>
</reference>
<sequence length="504" mass="56398">MLKEKTNVVGNPVGKADRMRDRLIDAAIESVYRNGFSDTTVAKISEIADVSTATVHHHFTHKEDLLEQAMSVLLEQMRHKVVNGCTQAEGPRGKLWAVIQAVLGEEQSNDRAANVWLAFWVAAEHFESLRRVRNIYTRRLYSNVRGYLRQILLEIGAPNPFERTEYGTLMIISVLHGSWLSFALKEEAAQDLERCRLMVWECLEMLLSRARENLVGDRGMVATSSRLLNGVSLEMLSADIDQAQNWHGTLNDDSRMFVPHFRNLNMEESTRTAGKIIDQGMTPVAHVAARNIADENELERIVAGFTGVGVHEFLLLGGGEATPAGKFENSMQLLQTGIFQHYNARKVGFAGHPEEHPAQPRDIMRQALLDKLRYASAHDMEAFIVTQFCFAVTPYFDFLDWLKSEKISVPVRLGIAGRVGAKKLFKYAAFCGIGRSVGFFRRQFGKTLGLVNFSPEGIIAELAGRVAVRQYDFPISLHFYPFGAVRETLAVISEAQINGVAEVA</sequence>
<dbReference type="Pfam" id="PF13977">
    <property type="entry name" value="TetR_C_6"/>
    <property type="match status" value="1"/>
</dbReference>
<organism evidence="8 9">
    <name type="scientific">Candidatus Doriopsillibacter californiensis</name>
    <dbReference type="NCBI Taxonomy" id="2970740"/>
    <lineage>
        <taxon>Bacteria</taxon>
        <taxon>Pseudomonadati</taxon>
        <taxon>Pseudomonadota</taxon>
        <taxon>Gammaproteobacteria</taxon>
        <taxon>Candidatus Tethybacterales</taxon>
        <taxon>Candidatus Persebacteraceae</taxon>
        <taxon>Candidatus Doriopsillibacter</taxon>
    </lineage>
</organism>
<dbReference type="PROSITE" id="PS50977">
    <property type="entry name" value="HTH_TETR_2"/>
    <property type="match status" value="1"/>
</dbReference>
<dbReference type="PRINTS" id="PR00455">
    <property type="entry name" value="HTHTETR"/>
</dbReference>